<reference evidence="8" key="1">
    <citation type="submission" date="2017-04" db="EMBL/GenBank/DDBJ databases">
        <title>Function of individual gut microbiota members based on whole genome sequencing of pure cultures obtained from chicken caecum.</title>
        <authorList>
            <person name="Medvecky M."/>
            <person name="Cejkova D."/>
            <person name="Polansky O."/>
            <person name="Karasova D."/>
            <person name="Kubasova T."/>
            <person name="Cizek A."/>
            <person name="Rychlik I."/>
        </authorList>
    </citation>
    <scope>NUCLEOTIDE SEQUENCE [LARGE SCALE GENOMIC DNA]</scope>
    <source>
        <strain evidence="8">An179</strain>
    </source>
</reference>
<dbReference type="GO" id="GO:0005886">
    <property type="term" value="C:plasma membrane"/>
    <property type="evidence" value="ECO:0007669"/>
    <property type="project" value="UniProtKB-ARBA"/>
</dbReference>
<evidence type="ECO:0000256" key="3">
    <source>
        <dbReference type="ARBA" id="ARBA00022692"/>
    </source>
</evidence>
<evidence type="ECO:0000256" key="5">
    <source>
        <dbReference type="ARBA" id="ARBA00023136"/>
    </source>
</evidence>
<organism evidence="7 8">
    <name type="scientific">Butyricicoccus pullicaecorum</name>
    <dbReference type="NCBI Taxonomy" id="501571"/>
    <lineage>
        <taxon>Bacteria</taxon>
        <taxon>Bacillati</taxon>
        <taxon>Bacillota</taxon>
        <taxon>Clostridia</taxon>
        <taxon>Eubacteriales</taxon>
        <taxon>Butyricicoccaceae</taxon>
        <taxon>Butyricicoccus</taxon>
    </lineage>
</organism>
<sequence>MIGGALSRRGLWLDPRTKILLLVLCILSAMMAPSLFYELGLVVLIGLLGICFGKWRYAWKGVLFYALIVLLTFWIMDTMTGTWRTMFIAFLGLFHKVYPCGMLSGIVISTTKVSEFLSAMNRIHAPQNLVIPLAVMLRYIPTIQEDWRFIKDAMRMRDVSPSLKGLLTHPGITVECIYVPLMMAASKAADELSIASITRGIENPKPRTCLVQIHIGLMDIAAVFCFAGALVVGLYGKGVLG</sequence>
<proteinExistence type="predicted"/>
<evidence type="ECO:0000256" key="4">
    <source>
        <dbReference type="ARBA" id="ARBA00022989"/>
    </source>
</evidence>
<dbReference type="PANTHER" id="PTHR34857">
    <property type="entry name" value="SLL0384 PROTEIN"/>
    <property type="match status" value="1"/>
</dbReference>
<evidence type="ECO:0000256" key="2">
    <source>
        <dbReference type="ARBA" id="ARBA00022475"/>
    </source>
</evidence>
<evidence type="ECO:0000313" key="7">
    <source>
        <dbReference type="EMBL" id="OUP58382.1"/>
    </source>
</evidence>
<evidence type="ECO:0000256" key="6">
    <source>
        <dbReference type="SAM" id="Phobius"/>
    </source>
</evidence>
<dbReference type="AlphaFoldDB" id="A0A1Y4LVQ3"/>
<keyword evidence="3 6" id="KW-0812">Transmembrane</keyword>
<dbReference type="CDD" id="cd16914">
    <property type="entry name" value="EcfT"/>
    <property type="match status" value="1"/>
</dbReference>
<dbReference type="EMBL" id="NFKL01000009">
    <property type="protein sequence ID" value="OUP58382.1"/>
    <property type="molecule type" value="Genomic_DNA"/>
</dbReference>
<feature type="transmembrane region" description="Helical" evidence="6">
    <location>
        <begin position="87"/>
        <end position="108"/>
    </location>
</feature>
<feature type="transmembrane region" description="Helical" evidence="6">
    <location>
        <begin position="20"/>
        <end position="50"/>
    </location>
</feature>
<dbReference type="Proteomes" id="UP000195326">
    <property type="component" value="Unassembled WGS sequence"/>
</dbReference>
<dbReference type="RefSeq" id="WP_087414905.1">
    <property type="nucleotide sequence ID" value="NZ_NFKL01000009.1"/>
</dbReference>
<name>A0A1Y4LVQ3_9FIRM</name>
<comment type="subcellular location">
    <subcellularLocation>
        <location evidence="1">Membrane</location>
        <topology evidence="1">Multi-pass membrane protein</topology>
    </subcellularLocation>
</comment>
<accession>A0A1Y4LVQ3</accession>
<feature type="transmembrane region" description="Helical" evidence="6">
    <location>
        <begin position="57"/>
        <end position="75"/>
    </location>
</feature>
<gene>
    <name evidence="7" type="ORF">B5F15_07255</name>
</gene>
<dbReference type="InterPro" id="IPR003339">
    <property type="entry name" value="ABC/ECF_trnsptr_transmembrane"/>
</dbReference>
<dbReference type="PANTHER" id="PTHR34857:SF2">
    <property type="entry name" value="SLL0384 PROTEIN"/>
    <property type="match status" value="1"/>
</dbReference>
<feature type="transmembrane region" description="Helical" evidence="6">
    <location>
        <begin position="215"/>
        <end position="235"/>
    </location>
</feature>
<evidence type="ECO:0000313" key="8">
    <source>
        <dbReference type="Proteomes" id="UP000195326"/>
    </source>
</evidence>
<comment type="caution">
    <text evidence="7">The sequence shown here is derived from an EMBL/GenBank/DDBJ whole genome shotgun (WGS) entry which is preliminary data.</text>
</comment>
<evidence type="ECO:0000256" key="1">
    <source>
        <dbReference type="ARBA" id="ARBA00004141"/>
    </source>
</evidence>
<dbReference type="Pfam" id="PF02361">
    <property type="entry name" value="CbiQ"/>
    <property type="match status" value="1"/>
</dbReference>
<keyword evidence="5 6" id="KW-0472">Membrane</keyword>
<keyword evidence="2" id="KW-1003">Cell membrane</keyword>
<keyword evidence="4 6" id="KW-1133">Transmembrane helix</keyword>
<dbReference type="InterPro" id="IPR051611">
    <property type="entry name" value="ECF_transporter_component"/>
</dbReference>
<protein>
    <submittedName>
        <fullName evidence="7">Cobalt transporter</fullName>
    </submittedName>
</protein>